<dbReference type="Proteomes" id="UP000799324">
    <property type="component" value="Unassembled WGS sequence"/>
</dbReference>
<organism evidence="2 3">
    <name type="scientific">Lophiostoma macrostomum CBS 122681</name>
    <dbReference type="NCBI Taxonomy" id="1314788"/>
    <lineage>
        <taxon>Eukaryota</taxon>
        <taxon>Fungi</taxon>
        <taxon>Dikarya</taxon>
        <taxon>Ascomycota</taxon>
        <taxon>Pezizomycotina</taxon>
        <taxon>Dothideomycetes</taxon>
        <taxon>Pleosporomycetidae</taxon>
        <taxon>Pleosporales</taxon>
        <taxon>Lophiostomataceae</taxon>
        <taxon>Lophiostoma</taxon>
    </lineage>
</organism>
<proteinExistence type="predicted"/>
<keyword evidence="1" id="KW-0812">Transmembrane</keyword>
<protein>
    <submittedName>
        <fullName evidence="2">Uncharacterized protein</fullName>
    </submittedName>
</protein>
<reference evidence="2" key="1">
    <citation type="journal article" date="2020" name="Stud. Mycol.">
        <title>101 Dothideomycetes genomes: a test case for predicting lifestyles and emergence of pathogens.</title>
        <authorList>
            <person name="Haridas S."/>
            <person name="Albert R."/>
            <person name="Binder M."/>
            <person name="Bloem J."/>
            <person name="Labutti K."/>
            <person name="Salamov A."/>
            <person name="Andreopoulos B."/>
            <person name="Baker S."/>
            <person name="Barry K."/>
            <person name="Bills G."/>
            <person name="Bluhm B."/>
            <person name="Cannon C."/>
            <person name="Castanera R."/>
            <person name="Culley D."/>
            <person name="Daum C."/>
            <person name="Ezra D."/>
            <person name="Gonzalez J."/>
            <person name="Henrissat B."/>
            <person name="Kuo A."/>
            <person name="Liang C."/>
            <person name="Lipzen A."/>
            <person name="Lutzoni F."/>
            <person name="Magnuson J."/>
            <person name="Mondo S."/>
            <person name="Nolan M."/>
            <person name="Ohm R."/>
            <person name="Pangilinan J."/>
            <person name="Park H.-J."/>
            <person name="Ramirez L."/>
            <person name="Alfaro M."/>
            <person name="Sun H."/>
            <person name="Tritt A."/>
            <person name="Yoshinaga Y."/>
            <person name="Zwiers L.-H."/>
            <person name="Turgeon B."/>
            <person name="Goodwin S."/>
            <person name="Spatafora J."/>
            <person name="Crous P."/>
            <person name="Grigoriev I."/>
        </authorList>
    </citation>
    <scope>NUCLEOTIDE SEQUENCE</scope>
    <source>
        <strain evidence="2">CBS 122681</strain>
    </source>
</reference>
<keyword evidence="1" id="KW-0472">Membrane</keyword>
<keyword evidence="3" id="KW-1185">Reference proteome</keyword>
<evidence type="ECO:0000313" key="3">
    <source>
        <dbReference type="Proteomes" id="UP000799324"/>
    </source>
</evidence>
<sequence>MSQLDARFVKQGYWLDLAKGSVLGKTITTDTSTGNVVIAFLAVLTTLGTTHFWNLATFTIHQVRADTKSADGLFRQQQALLRTLPAPSALFSDWAKLWWVWRKRTDHAFHRSLFMMILGLLFTAATITVGIFSSYIVDSSSIHILVQGTSCSPLNMLDDSAFYDYFETALQKASTYARDCYTNSTIPPDRCRIFVKPRLDIHLDRIDCPYENSLCKNITHPAITLDSGLVDLAQTLGINSPTRDRIRWRRKTTYSILELNNHYKVNSASDWPCFKQNMGRDAYDAEEVMTVQLGDFYIASSPGEACNDTSTFVTSLLKGNVSSDIDFWRSPPWNFTVFTPLQEMNTNDADLQLISIFMHNLLYNSEVNDPMYAAHRKIERVNSHGSVATYYQSDFPAIVLACQSQLSSLPPLTSLEQYPGMSESQLTLLQFLSYLHWNFNAAAAAHRLLTKDLAGAQGVIDSLPDDQWVKEVTMLEQTTWSSIQVGLSDHAKGYESLVAPGTNLYSNTTSAGEKHLCGVQKMESPGGFVNISVFALTFVITFCFVITLVDMVLLKFLISWKRKRNDTSPRLDAWVQDGVFQLQRRAYEAYGKGVWERLDKEVPATLDNAELTTFRSRSKPCSLDIDNIGAQPVECKL</sequence>
<accession>A0A6A6SN58</accession>
<evidence type="ECO:0000313" key="2">
    <source>
        <dbReference type="EMBL" id="KAF2648033.1"/>
    </source>
</evidence>
<keyword evidence="1" id="KW-1133">Transmembrane helix</keyword>
<dbReference type="EMBL" id="MU004562">
    <property type="protein sequence ID" value="KAF2648033.1"/>
    <property type="molecule type" value="Genomic_DNA"/>
</dbReference>
<name>A0A6A6SN58_9PLEO</name>
<dbReference type="OrthoDB" id="3540210at2759"/>
<gene>
    <name evidence="2" type="ORF">K491DRAFT_613575</name>
</gene>
<evidence type="ECO:0000256" key="1">
    <source>
        <dbReference type="SAM" id="Phobius"/>
    </source>
</evidence>
<feature type="transmembrane region" description="Helical" evidence="1">
    <location>
        <begin position="531"/>
        <end position="554"/>
    </location>
</feature>
<feature type="transmembrane region" description="Helical" evidence="1">
    <location>
        <begin position="113"/>
        <end position="137"/>
    </location>
</feature>
<dbReference type="AlphaFoldDB" id="A0A6A6SN58"/>